<evidence type="ECO:0000313" key="3">
    <source>
        <dbReference type="EMBL" id="NYE83619.1"/>
    </source>
</evidence>
<dbReference type="CDD" id="cd06558">
    <property type="entry name" value="crotonase-like"/>
    <property type="match status" value="1"/>
</dbReference>
<dbReference type="EMBL" id="JACBYR010000001">
    <property type="protein sequence ID" value="NYE83619.1"/>
    <property type="molecule type" value="Genomic_DNA"/>
</dbReference>
<evidence type="ECO:0000256" key="1">
    <source>
        <dbReference type="ARBA" id="ARBA00005254"/>
    </source>
</evidence>
<dbReference type="Pfam" id="PF00378">
    <property type="entry name" value="ECH_1"/>
    <property type="match status" value="1"/>
</dbReference>
<evidence type="ECO:0000313" key="4">
    <source>
        <dbReference type="Proteomes" id="UP000542125"/>
    </source>
</evidence>
<dbReference type="InterPro" id="IPR018376">
    <property type="entry name" value="Enoyl-CoA_hyd/isom_CS"/>
</dbReference>
<protein>
    <submittedName>
        <fullName evidence="3">Trans-feruloyl-CoA hydratase/vanillin synthase</fullName>
        <ecNumber evidence="3">4.1.2.41</ecNumber>
        <ecNumber evidence="3">4.2.1.101</ecNumber>
    </submittedName>
</protein>
<dbReference type="AlphaFoldDB" id="A0A7Y9IVB5"/>
<dbReference type="Gene3D" id="6.10.250.2850">
    <property type="match status" value="1"/>
</dbReference>
<evidence type="ECO:0000256" key="2">
    <source>
        <dbReference type="RuleBase" id="RU003707"/>
    </source>
</evidence>
<accession>A0A7Y9IVB5</accession>
<dbReference type="GO" id="GO:0008300">
    <property type="term" value="P:isoprenoid catabolic process"/>
    <property type="evidence" value="ECO:0007669"/>
    <property type="project" value="TreeGrafter"/>
</dbReference>
<sequence>MSEQSTTAQETHPNDAPPVLVEFEDGIAWVTLNRPHKRNAINPGIVYSMLKTMEDLETDDRCKVLVLTGAGDAFSAGMDLREYFRGTDNNPKERVKLFRANGQWQWRMLRHYSKPTIAMVNGWCFGGAFTPLVSCDLAIAAEEAQFGLSEINWGIIPAGVVSRAVAQLVREREAMYYVMTGEKFDGKRAAQIGLVNEAVPLAQLRDRVRELAKVLMAKNPTVLRTAKIAHRIASEMTWEQAADYLMAKVDQSTFQDPENGRNTAMGQFLDEKTFKPGLETYRR</sequence>
<keyword evidence="4" id="KW-1185">Reference proteome</keyword>
<comment type="similarity">
    <text evidence="1 2">Belongs to the enoyl-CoA hydratase/isomerase family.</text>
</comment>
<dbReference type="GO" id="GO:0016829">
    <property type="term" value="F:lyase activity"/>
    <property type="evidence" value="ECO:0007669"/>
    <property type="project" value="UniProtKB-KW"/>
</dbReference>
<comment type="caution">
    <text evidence="3">The sequence shown here is derived from an EMBL/GenBank/DDBJ whole genome shotgun (WGS) entry which is preliminary data.</text>
</comment>
<dbReference type="SUPFAM" id="SSF52096">
    <property type="entry name" value="ClpP/crotonase"/>
    <property type="match status" value="1"/>
</dbReference>
<dbReference type="PANTHER" id="PTHR42964:SF1">
    <property type="entry name" value="POLYKETIDE BIOSYNTHESIS ENOYL-COA HYDRATASE PKSH-RELATED"/>
    <property type="match status" value="1"/>
</dbReference>
<dbReference type="PROSITE" id="PS00166">
    <property type="entry name" value="ENOYL_COA_HYDRATASE"/>
    <property type="match status" value="1"/>
</dbReference>
<proteinExistence type="inferred from homology"/>
<dbReference type="RefSeq" id="WP_179587402.1">
    <property type="nucleotide sequence ID" value="NZ_JACBYR010000001.1"/>
</dbReference>
<dbReference type="InterPro" id="IPR051683">
    <property type="entry name" value="Enoyl-CoA_Hydratase/Isomerase"/>
</dbReference>
<keyword evidence="3" id="KW-0456">Lyase</keyword>
<reference evidence="3 4" key="1">
    <citation type="submission" date="2020-07" db="EMBL/GenBank/DDBJ databases">
        <title>Genomic Encyclopedia of Type Strains, Phase IV (KMG-V): Genome sequencing to study the core and pangenomes of soil and plant-associated prokaryotes.</title>
        <authorList>
            <person name="Whitman W."/>
        </authorList>
    </citation>
    <scope>NUCLEOTIDE SEQUENCE [LARGE SCALE GENOMIC DNA]</scope>
    <source>
        <strain evidence="3 4">SAS40</strain>
    </source>
</reference>
<dbReference type="PANTHER" id="PTHR42964">
    <property type="entry name" value="ENOYL-COA HYDRATASE"/>
    <property type="match status" value="1"/>
</dbReference>
<dbReference type="EC" id="4.1.2.41" evidence="3"/>
<name>A0A7Y9IVB5_9BURK</name>
<dbReference type="InterPro" id="IPR001753">
    <property type="entry name" value="Enoyl-CoA_hydra/iso"/>
</dbReference>
<dbReference type="Proteomes" id="UP000542125">
    <property type="component" value="Unassembled WGS sequence"/>
</dbReference>
<dbReference type="EC" id="4.2.1.101" evidence="3"/>
<organism evidence="3 4">
    <name type="scientific">Pigmentiphaga litoralis</name>
    <dbReference type="NCBI Taxonomy" id="516702"/>
    <lineage>
        <taxon>Bacteria</taxon>
        <taxon>Pseudomonadati</taxon>
        <taxon>Pseudomonadota</taxon>
        <taxon>Betaproteobacteria</taxon>
        <taxon>Burkholderiales</taxon>
        <taxon>Alcaligenaceae</taxon>
        <taxon>Pigmentiphaga</taxon>
    </lineage>
</organism>
<dbReference type="Gene3D" id="3.90.226.10">
    <property type="entry name" value="2-enoyl-CoA Hydratase, Chain A, domain 1"/>
    <property type="match status" value="1"/>
</dbReference>
<dbReference type="InterPro" id="IPR029045">
    <property type="entry name" value="ClpP/crotonase-like_dom_sf"/>
</dbReference>
<gene>
    <name evidence="3" type="ORF">FHW18_002890</name>
</gene>
<dbReference type="NCBIfam" id="NF006588">
    <property type="entry name" value="PRK09120.1"/>
    <property type="match status" value="1"/>
</dbReference>